<feature type="domain" description="Tyrosinase copper-binding" evidence="5">
    <location>
        <begin position="187"/>
        <end position="204"/>
    </location>
</feature>
<keyword evidence="7" id="KW-1185">Reference proteome</keyword>
<organism evidence="6 7">
    <name type="scientific">Durusdinium trenchii</name>
    <dbReference type="NCBI Taxonomy" id="1381693"/>
    <lineage>
        <taxon>Eukaryota</taxon>
        <taxon>Sar</taxon>
        <taxon>Alveolata</taxon>
        <taxon>Dinophyceae</taxon>
        <taxon>Suessiales</taxon>
        <taxon>Symbiodiniaceae</taxon>
        <taxon>Durusdinium</taxon>
    </lineage>
</organism>
<dbReference type="Proteomes" id="UP001642484">
    <property type="component" value="Unassembled WGS sequence"/>
</dbReference>
<dbReference type="SUPFAM" id="SSF48056">
    <property type="entry name" value="Di-copper centre-containing domain"/>
    <property type="match status" value="1"/>
</dbReference>
<keyword evidence="1" id="KW-0479">Metal-binding</keyword>
<evidence type="ECO:0000256" key="2">
    <source>
        <dbReference type="ARBA" id="ARBA00023008"/>
    </source>
</evidence>
<dbReference type="Pfam" id="PF00264">
    <property type="entry name" value="Tyrosinase"/>
    <property type="match status" value="1"/>
</dbReference>
<evidence type="ECO:0000256" key="4">
    <source>
        <dbReference type="SAM" id="Phobius"/>
    </source>
</evidence>
<feature type="region of interest" description="Disordered" evidence="3">
    <location>
        <begin position="57"/>
        <end position="106"/>
    </location>
</feature>
<dbReference type="InterPro" id="IPR050316">
    <property type="entry name" value="Tyrosinase/Hemocyanin"/>
</dbReference>
<reference evidence="6 7" key="1">
    <citation type="submission" date="2024-02" db="EMBL/GenBank/DDBJ databases">
        <authorList>
            <person name="Chen Y."/>
            <person name="Shah S."/>
            <person name="Dougan E. K."/>
            <person name="Thang M."/>
            <person name="Chan C."/>
        </authorList>
    </citation>
    <scope>NUCLEOTIDE SEQUENCE [LARGE SCALE GENOMIC DNA]</scope>
</reference>
<keyword evidence="2" id="KW-0186">Copper</keyword>
<feature type="compositionally biased region" description="Low complexity" evidence="3">
    <location>
        <begin position="88"/>
        <end position="99"/>
    </location>
</feature>
<gene>
    <name evidence="6" type="ORF">CCMP2556_LOCUS50498</name>
</gene>
<dbReference type="EMBL" id="CAXAMN010027095">
    <property type="protein sequence ID" value="CAK9108349.1"/>
    <property type="molecule type" value="Genomic_DNA"/>
</dbReference>
<dbReference type="PROSITE" id="PS00497">
    <property type="entry name" value="TYROSINASE_1"/>
    <property type="match status" value="1"/>
</dbReference>
<dbReference type="PANTHER" id="PTHR11474">
    <property type="entry name" value="TYROSINASE FAMILY MEMBER"/>
    <property type="match status" value="1"/>
</dbReference>
<dbReference type="InterPro" id="IPR008922">
    <property type="entry name" value="Di-copper_centre_dom_sf"/>
</dbReference>
<evidence type="ECO:0000256" key="3">
    <source>
        <dbReference type="SAM" id="MobiDB-lite"/>
    </source>
</evidence>
<name>A0ABP0S7N3_9DINO</name>
<evidence type="ECO:0000313" key="7">
    <source>
        <dbReference type="Proteomes" id="UP001642484"/>
    </source>
</evidence>
<dbReference type="InterPro" id="IPR002227">
    <property type="entry name" value="Tyrosinase_Cu-bd"/>
</dbReference>
<dbReference type="Gene3D" id="1.10.1280.10">
    <property type="entry name" value="Di-copper center containing domain from catechol oxidase"/>
    <property type="match status" value="1"/>
</dbReference>
<dbReference type="PANTHER" id="PTHR11474:SF126">
    <property type="entry name" value="TYROSINASE-LIKE PROTEIN TYR-1-RELATED"/>
    <property type="match status" value="1"/>
</dbReference>
<keyword evidence="4" id="KW-0812">Transmembrane</keyword>
<keyword evidence="4" id="KW-1133">Transmembrane helix</keyword>
<feature type="compositionally biased region" description="Basic residues" evidence="3">
    <location>
        <begin position="70"/>
        <end position="81"/>
    </location>
</feature>
<sequence>MERLPQSDSEDPTRARPAVPRFAALLLIPALLLFALLLVRPEPSKLREGVPVEASALWKRGAPPGGPGKAPRKPKVRKPKKPQPQEPPMGGSSESGSEPPAEPTEVEVTWNTISGKPIPFKHKPRVRREWRTLSLEMKNKVARAFWQVKTVKTLEGRKIYGKHFNNHDDMLILHSCATTDPRCDEGHFGPQFMTFHRALLLKYELSLLSVDPTIEAMPYWNMAYDAKDGKYRHDPEKYIFTNNYFGNYTGTGANYMVIDGLFANFPVTEWTSERFGNKSYMAKDNKCIREEWFKGTKPSVCDRCCVTHCSDCRDTSPDVYTTRLRLHDDCSPYVARWPMDPDALGPLGGTYDLVYSEEDFAACHDVKVVRSWMEWQDCIEMSTFMCGHRFGIVSGQPGFETVFKKRVLPD</sequence>
<feature type="transmembrane region" description="Helical" evidence="4">
    <location>
        <begin position="20"/>
        <end position="39"/>
    </location>
</feature>
<protein>
    <recommendedName>
        <fullName evidence="5">Tyrosinase copper-binding domain-containing protein</fullName>
    </recommendedName>
</protein>
<proteinExistence type="predicted"/>
<accession>A0ABP0S7N3</accession>
<comment type="caution">
    <text evidence="6">The sequence shown here is derived from an EMBL/GenBank/DDBJ whole genome shotgun (WGS) entry which is preliminary data.</text>
</comment>
<keyword evidence="4" id="KW-0472">Membrane</keyword>
<evidence type="ECO:0000256" key="1">
    <source>
        <dbReference type="ARBA" id="ARBA00022723"/>
    </source>
</evidence>
<evidence type="ECO:0000259" key="5">
    <source>
        <dbReference type="PROSITE" id="PS00497"/>
    </source>
</evidence>
<evidence type="ECO:0000313" key="6">
    <source>
        <dbReference type="EMBL" id="CAK9108349.1"/>
    </source>
</evidence>